<keyword evidence="2" id="KW-1185">Reference proteome</keyword>
<gene>
    <name evidence="1" type="ORF">BpHYR1_046699</name>
</gene>
<evidence type="ECO:0000313" key="2">
    <source>
        <dbReference type="Proteomes" id="UP000276133"/>
    </source>
</evidence>
<sequence length="89" mass="10003">MDPGGACCCSSLLADSVDLVKDDYVKTTVWAESFLFLFSLGKQFANIGLGLAHILVQYLRSIHYFWLSGIQHFANLSRHQRLASARRPE</sequence>
<comment type="caution">
    <text evidence="1">The sequence shown here is derived from an EMBL/GenBank/DDBJ whole genome shotgun (WGS) entry which is preliminary data.</text>
</comment>
<proteinExistence type="predicted"/>
<dbReference type="Proteomes" id="UP000276133">
    <property type="component" value="Unassembled WGS sequence"/>
</dbReference>
<evidence type="ECO:0000313" key="1">
    <source>
        <dbReference type="EMBL" id="RNA29925.1"/>
    </source>
</evidence>
<accession>A0A3M7S2S9</accession>
<name>A0A3M7S2S9_BRAPC</name>
<dbReference type="EMBL" id="REGN01002151">
    <property type="protein sequence ID" value="RNA29925.1"/>
    <property type="molecule type" value="Genomic_DNA"/>
</dbReference>
<protein>
    <submittedName>
        <fullName evidence="1">Uncharacterized protein</fullName>
    </submittedName>
</protein>
<organism evidence="1 2">
    <name type="scientific">Brachionus plicatilis</name>
    <name type="common">Marine rotifer</name>
    <name type="synonym">Brachionus muelleri</name>
    <dbReference type="NCBI Taxonomy" id="10195"/>
    <lineage>
        <taxon>Eukaryota</taxon>
        <taxon>Metazoa</taxon>
        <taxon>Spiralia</taxon>
        <taxon>Gnathifera</taxon>
        <taxon>Rotifera</taxon>
        <taxon>Eurotatoria</taxon>
        <taxon>Monogononta</taxon>
        <taxon>Pseudotrocha</taxon>
        <taxon>Ploima</taxon>
        <taxon>Brachionidae</taxon>
        <taxon>Brachionus</taxon>
    </lineage>
</organism>
<dbReference type="AlphaFoldDB" id="A0A3M7S2S9"/>
<reference evidence="1 2" key="1">
    <citation type="journal article" date="2018" name="Sci. Rep.">
        <title>Genomic signatures of local adaptation to the degree of environmental predictability in rotifers.</title>
        <authorList>
            <person name="Franch-Gras L."/>
            <person name="Hahn C."/>
            <person name="Garcia-Roger E.M."/>
            <person name="Carmona M.J."/>
            <person name="Serra M."/>
            <person name="Gomez A."/>
        </authorList>
    </citation>
    <scope>NUCLEOTIDE SEQUENCE [LARGE SCALE GENOMIC DNA]</scope>
    <source>
        <strain evidence="1">HYR1</strain>
    </source>
</reference>